<keyword evidence="1" id="KW-0479">Metal-binding</keyword>
<keyword evidence="3" id="KW-0732">Signal</keyword>
<organism evidence="5 6">
    <name type="scientific">Vibrio mangrovi</name>
    <dbReference type="NCBI Taxonomy" id="474394"/>
    <lineage>
        <taxon>Bacteria</taxon>
        <taxon>Pseudomonadati</taxon>
        <taxon>Pseudomonadota</taxon>
        <taxon>Gammaproteobacteria</taxon>
        <taxon>Vibrionales</taxon>
        <taxon>Vibrionaceae</taxon>
        <taxon>Vibrio</taxon>
    </lineage>
</organism>
<dbReference type="PANTHER" id="PTHR38439">
    <property type="entry name" value="AURACYANIN-B"/>
    <property type="match status" value="1"/>
</dbReference>
<dbReference type="Proteomes" id="UP000196125">
    <property type="component" value="Unassembled WGS sequence"/>
</dbReference>
<dbReference type="Gene3D" id="2.60.40.420">
    <property type="entry name" value="Cupredoxins - blue copper proteins"/>
    <property type="match status" value="1"/>
</dbReference>
<dbReference type="EMBL" id="JAWRCO010000001">
    <property type="protein sequence ID" value="MDW6004240.1"/>
    <property type="molecule type" value="Genomic_DNA"/>
</dbReference>
<dbReference type="InterPro" id="IPR008972">
    <property type="entry name" value="Cupredoxin"/>
</dbReference>
<name>A0A1Y6IPG7_9VIBR</name>
<evidence type="ECO:0000256" key="1">
    <source>
        <dbReference type="ARBA" id="ARBA00022723"/>
    </source>
</evidence>
<reference evidence="5 6" key="1">
    <citation type="submission" date="2017-05" db="EMBL/GenBank/DDBJ databases">
        <authorList>
            <person name="Song R."/>
            <person name="Chenine A.L."/>
            <person name="Ruprecht R.M."/>
        </authorList>
    </citation>
    <scope>NUCLEOTIDE SEQUENCE [LARGE SCALE GENOMIC DNA]</scope>
    <source>
        <strain evidence="5 6">CECT 7927</strain>
    </source>
</reference>
<dbReference type="InterPro" id="IPR050845">
    <property type="entry name" value="Cu-binding_ET"/>
</dbReference>
<dbReference type="Proteomes" id="UP001283366">
    <property type="component" value="Unassembled WGS sequence"/>
</dbReference>
<protein>
    <submittedName>
        <fullName evidence="4">Copper-binding protein</fullName>
    </submittedName>
</protein>
<evidence type="ECO:0000313" key="7">
    <source>
        <dbReference type="Proteomes" id="UP001283366"/>
    </source>
</evidence>
<gene>
    <name evidence="4" type="ORF">SBX37_15380</name>
    <name evidence="5" type="ORF">VIM7927_00181</name>
</gene>
<dbReference type="PANTHER" id="PTHR38439:SF3">
    <property type="entry name" value="COPPER-RESISTANT CUPROPROTEIN COPI"/>
    <property type="match status" value="1"/>
</dbReference>
<accession>A0A1Y6IPG7</accession>
<feature type="chain" id="PRO_5012554502" evidence="3">
    <location>
        <begin position="20"/>
        <end position="177"/>
    </location>
</feature>
<evidence type="ECO:0000313" key="4">
    <source>
        <dbReference type="EMBL" id="MDW6004240.1"/>
    </source>
</evidence>
<evidence type="ECO:0000256" key="2">
    <source>
        <dbReference type="ARBA" id="ARBA00023008"/>
    </source>
</evidence>
<evidence type="ECO:0000313" key="6">
    <source>
        <dbReference type="Proteomes" id="UP000196125"/>
    </source>
</evidence>
<reference evidence="4 7" key="2">
    <citation type="submission" date="2023-11" db="EMBL/GenBank/DDBJ databases">
        <title>Plant-associative lifestyle of Vibrio porteresiae and its evolutionary dynamics.</title>
        <authorList>
            <person name="Rameshkumar N."/>
            <person name="Kirti K."/>
        </authorList>
    </citation>
    <scope>NUCLEOTIDE SEQUENCE [LARGE SCALE GENOMIC DNA]</scope>
    <source>
        <strain evidence="4 7">MSSRF38</strain>
    </source>
</reference>
<feature type="signal peptide" evidence="3">
    <location>
        <begin position="1"/>
        <end position="19"/>
    </location>
</feature>
<keyword evidence="2" id="KW-0186">Copper</keyword>
<evidence type="ECO:0000256" key="3">
    <source>
        <dbReference type="SAM" id="SignalP"/>
    </source>
</evidence>
<dbReference type="RefSeq" id="WP_087479036.1">
    <property type="nucleotide sequence ID" value="NZ_AP024883.1"/>
</dbReference>
<keyword evidence="7" id="KW-1185">Reference proteome</keyword>
<dbReference type="AlphaFoldDB" id="A0A1Y6IPG7"/>
<dbReference type="SUPFAM" id="SSF49503">
    <property type="entry name" value="Cupredoxins"/>
    <property type="match status" value="1"/>
</dbReference>
<evidence type="ECO:0000313" key="5">
    <source>
        <dbReference type="EMBL" id="SMR98961.1"/>
    </source>
</evidence>
<dbReference type="GO" id="GO:0046872">
    <property type="term" value="F:metal ion binding"/>
    <property type="evidence" value="ECO:0007669"/>
    <property type="project" value="UniProtKB-KW"/>
</dbReference>
<dbReference type="OrthoDB" id="9816061at2"/>
<sequence length="177" mass="19659">MRKMLIAIVLTLTATTTFAHMEHSGSDHDTMNNNQMSGGTNMEHSEMMDMDGMSAVGMPATGAKPDKVVHVILDDNMRITFKKEVNIQPDDIVQFVVINTGKIVHEFSIGSEQEQLEHREMMKTANSHHQHDSGSTVTVAPGKAKQLIWHFHGERNVEFACNIPGHAEAGMIKKIKL</sequence>
<dbReference type="EMBL" id="FXXI01000001">
    <property type="protein sequence ID" value="SMR98961.1"/>
    <property type="molecule type" value="Genomic_DNA"/>
</dbReference>
<proteinExistence type="predicted"/>